<sequence>MTVSIKATRKDKGIKGIEDNEDRSHDDSVLEHHHQHLPGTVRIVDGTVAAPHSRPYMVFLMGRTANETFTCGGSLIRENVIMTAAHCNAKCHLPTTHVEYKDMNCKAKLQKLSAMLQIYWITITTVCVGLAGVSGDKIIDGEEAKPHSRPYMAFLMIKRDKKIYQCGGFLILPNFILTAAHCKGQTITALLGAHNHSKKEKSWQEIPVKEIIPHECFNNITKVNDIMLLKLKHSAKIKQNVGTISIPKRGDGFSPNNCYVAGWGRTETNGKGSSVLREVKVNVNVHVLSISQIFARGTGIKGDCEGDSGGPLVCQDNLNKPTVVGIVSYGKKRCEDPGSSVYTRVSAYRDWIEMKINASSSA</sequence>
<evidence type="ECO:0000313" key="7">
    <source>
        <dbReference type="Proteomes" id="UP001166052"/>
    </source>
</evidence>
<dbReference type="PROSITE" id="PS00134">
    <property type="entry name" value="TRYPSIN_HIS"/>
    <property type="match status" value="1"/>
</dbReference>
<evidence type="ECO:0000256" key="3">
    <source>
        <dbReference type="ARBA" id="ARBA00023157"/>
    </source>
</evidence>
<reference evidence="6" key="1">
    <citation type="journal article" date="2021" name="Cell">
        <title>Tracing the genetic footprints of vertebrate landing in non-teleost ray-finned fishes.</title>
        <authorList>
            <person name="Bi X."/>
            <person name="Wang K."/>
            <person name="Yang L."/>
            <person name="Pan H."/>
            <person name="Jiang H."/>
            <person name="Wei Q."/>
            <person name="Fang M."/>
            <person name="Yu H."/>
            <person name="Zhu C."/>
            <person name="Cai Y."/>
            <person name="He Y."/>
            <person name="Gan X."/>
            <person name="Zeng H."/>
            <person name="Yu D."/>
            <person name="Zhu Y."/>
            <person name="Jiang H."/>
            <person name="Qiu Q."/>
            <person name="Yang H."/>
            <person name="Zhang Y.E."/>
            <person name="Wang W."/>
            <person name="Zhu M."/>
            <person name="He S."/>
            <person name="Zhang G."/>
        </authorList>
    </citation>
    <scope>NUCLEOTIDE SEQUENCE</scope>
    <source>
        <strain evidence="6">Bchr_001</strain>
    </source>
</reference>
<dbReference type="GO" id="GO:0008233">
    <property type="term" value="F:peptidase activity"/>
    <property type="evidence" value="ECO:0007669"/>
    <property type="project" value="UniProtKB-KW"/>
</dbReference>
<dbReference type="GO" id="GO:0006508">
    <property type="term" value="P:proteolysis"/>
    <property type="evidence" value="ECO:0007669"/>
    <property type="project" value="UniProtKB-KW"/>
</dbReference>
<dbReference type="Gene3D" id="2.40.10.10">
    <property type="entry name" value="Trypsin-like serine proteases"/>
    <property type="match status" value="2"/>
</dbReference>
<proteinExistence type="predicted"/>
<dbReference type="PANTHER" id="PTHR24271">
    <property type="entry name" value="KALLIKREIN-RELATED"/>
    <property type="match status" value="1"/>
</dbReference>
<dbReference type="InterPro" id="IPR009003">
    <property type="entry name" value="Peptidase_S1_PA"/>
</dbReference>
<dbReference type="Proteomes" id="UP001166052">
    <property type="component" value="Unassembled WGS sequence"/>
</dbReference>
<protein>
    <submittedName>
        <fullName evidence="6">MCT1A protease</fullName>
    </submittedName>
</protein>
<organism evidence="6 7">
    <name type="scientific">Polypterus senegalus</name>
    <name type="common">Senegal bichir</name>
    <dbReference type="NCBI Taxonomy" id="55291"/>
    <lineage>
        <taxon>Eukaryota</taxon>
        <taxon>Metazoa</taxon>
        <taxon>Chordata</taxon>
        <taxon>Craniata</taxon>
        <taxon>Vertebrata</taxon>
        <taxon>Euteleostomi</taxon>
        <taxon>Actinopterygii</taxon>
        <taxon>Polypteriformes</taxon>
        <taxon>Polypteridae</taxon>
        <taxon>Polypterus</taxon>
    </lineage>
</organism>
<dbReference type="PRINTS" id="PR00722">
    <property type="entry name" value="CHYMOTRYPSIN"/>
</dbReference>
<keyword evidence="6" id="KW-0378">Hydrolase</keyword>
<dbReference type="Pfam" id="PF00089">
    <property type="entry name" value="Trypsin"/>
    <property type="match status" value="2"/>
</dbReference>
<dbReference type="PROSITE" id="PS50240">
    <property type="entry name" value="TRYPSIN_DOM"/>
    <property type="match status" value="1"/>
</dbReference>
<comment type="caution">
    <text evidence="6">The sequence shown here is derived from an EMBL/GenBank/DDBJ whole genome shotgun (WGS) entry which is preliminary data.</text>
</comment>
<dbReference type="InterPro" id="IPR018114">
    <property type="entry name" value="TRYPSIN_HIS"/>
</dbReference>
<keyword evidence="7" id="KW-1185">Reference proteome</keyword>
<keyword evidence="6" id="KW-0645">Protease</keyword>
<feature type="compositionally biased region" description="Basic and acidic residues" evidence="4">
    <location>
        <begin position="8"/>
        <end position="27"/>
    </location>
</feature>
<dbReference type="InterPro" id="IPR043504">
    <property type="entry name" value="Peptidase_S1_PA_chymotrypsin"/>
</dbReference>
<evidence type="ECO:0000256" key="2">
    <source>
        <dbReference type="ARBA" id="ARBA00023145"/>
    </source>
</evidence>
<dbReference type="CDD" id="cd00190">
    <property type="entry name" value="Tryp_SPc"/>
    <property type="match status" value="1"/>
</dbReference>
<keyword evidence="3" id="KW-1015">Disulfide bond</keyword>
<keyword evidence="2" id="KW-0865">Zymogen</keyword>
<dbReference type="EMBL" id="JAAWVN010000931">
    <property type="protein sequence ID" value="MBN3289053.1"/>
    <property type="molecule type" value="Genomic_DNA"/>
</dbReference>
<feature type="non-terminal residue" evidence="6">
    <location>
        <position position="362"/>
    </location>
</feature>
<keyword evidence="1" id="KW-0732">Signal</keyword>
<feature type="domain" description="Peptidase S1" evidence="5">
    <location>
        <begin position="138"/>
        <end position="357"/>
    </location>
</feature>
<dbReference type="InterPro" id="IPR001254">
    <property type="entry name" value="Trypsin_dom"/>
</dbReference>
<accession>A0ABS2YRE8</accession>
<name>A0ABS2YRE8_POLSE</name>
<evidence type="ECO:0000313" key="6">
    <source>
        <dbReference type="EMBL" id="MBN3289053.1"/>
    </source>
</evidence>
<feature type="non-terminal residue" evidence="6">
    <location>
        <position position="1"/>
    </location>
</feature>
<evidence type="ECO:0000256" key="4">
    <source>
        <dbReference type="SAM" id="MobiDB-lite"/>
    </source>
</evidence>
<dbReference type="PANTHER" id="PTHR24271:SF81">
    <property type="entry name" value="GRANZYME B"/>
    <property type="match status" value="1"/>
</dbReference>
<dbReference type="SMART" id="SM00020">
    <property type="entry name" value="Tryp_SPc"/>
    <property type="match status" value="1"/>
</dbReference>
<evidence type="ECO:0000256" key="1">
    <source>
        <dbReference type="ARBA" id="ARBA00022729"/>
    </source>
</evidence>
<gene>
    <name evidence="6" type="primary">Mct1a_5</name>
    <name evidence="6" type="ORF">GTO92_0008565</name>
</gene>
<feature type="region of interest" description="Disordered" evidence="4">
    <location>
        <begin position="1"/>
        <end position="27"/>
    </location>
</feature>
<dbReference type="SUPFAM" id="SSF50494">
    <property type="entry name" value="Trypsin-like serine proteases"/>
    <property type="match status" value="2"/>
</dbReference>
<dbReference type="InterPro" id="IPR001314">
    <property type="entry name" value="Peptidase_S1A"/>
</dbReference>
<evidence type="ECO:0000259" key="5">
    <source>
        <dbReference type="PROSITE" id="PS50240"/>
    </source>
</evidence>